<evidence type="ECO:0000313" key="2">
    <source>
        <dbReference type="EMBL" id="KAH0874012.1"/>
    </source>
</evidence>
<dbReference type="EMBL" id="JAGKQM010000016">
    <property type="protein sequence ID" value="KAH0874012.1"/>
    <property type="molecule type" value="Genomic_DNA"/>
</dbReference>
<feature type="region of interest" description="Disordered" evidence="1">
    <location>
        <begin position="1"/>
        <end position="46"/>
    </location>
</feature>
<comment type="caution">
    <text evidence="2">The sequence shown here is derived from an EMBL/GenBank/DDBJ whole genome shotgun (WGS) entry which is preliminary data.</text>
</comment>
<evidence type="ECO:0000256" key="1">
    <source>
        <dbReference type="SAM" id="MobiDB-lite"/>
    </source>
</evidence>
<sequence length="158" mass="17632">MAESVSSQTPSLSEEDSPSEEAVEDKSESPEVPSEEAPAAAEENNEETLLKKLPRRLLMRSSLRQRLLISVFRQQTKLGIVSHVTSNITGDKNRCVSAKGDDAPECDKFKVLSISLPGEWVYAYFLYSFSASSLLSDRWNEQERMELSLVLFKTTPAS</sequence>
<proteinExistence type="predicted"/>
<evidence type="ECO:0000313" key="3">
    <source>
        <dbReference type="Proteomes" id="UP000824890"/>
    </source>
</evidence>
<gene>
    <name evidence="2" type="ORF">HID58_071374</name>
</gene>
<dbReference type="Proteomes" id="UP000824890">
    <property type="component" value="Unassembled WGS sequence"/>
</dbReference>
<name>A0ABQ7Z1J2_BRANA</name>
<organism evidence="2 3">
    <name type="scientific">Brassica napus</name>
    <name type="common">Rape</name>
    <dbReference type="NCBI Taxonomy" id="3708"/>
    <lineage>
        <taxon>Eukaryota</taxon>
        <taxon>Viridiplantae</taxon>
        <taxon>Streptophyta</taxon>
        <taxon>Embryophyta</taxon>
        <taxon>Tracheophyta</taxon>
        <taxon>Spermatophyta</taxon>
        <taxon>Magnoliopsida</taxon>
        <taxon>eudicotyledons</taxon>
        <taxon>Gunneridae</taxon>
        <taxon>Pentapetalae</taxon>
        <taxon>rosids</taxon>
        <taxon>malvids</taxon>
        <taxon>Brassicales</taxon>
        <taxon>Brassicaceae</taxon>
        <taxon>Brassiceae</taxon>
        <taxon>Brassica</taxon>
    </lineage>
</organism>
<accession>A0ABQ7Z1J2</accession>
<feature type="compositionally biased region" description="Low complexity" evidence="1">
    <location>
        <begin position="30"/>
        <end position="42"/>
    </location>
</feature>
<protein>
    <submittedName>
        <fullName evidence="2">Uncharacterized protein</fullName>
    </submittedName>
</protein>
<feature type="compositionally biased region" description="Acidic residues" evidence="1">
    <location>
        <begin position="13"/>
        <end position="23"/>
    </location>
</feature>
<keyword evidence="3" id="KW-1185">Reference proteome</keyword>
<reference evidence="2 3" key="1">
    <citation type="submission" date="2021-05" db="EMBL/GenBank/DDBJ databases">
        <title>Genome Assembly of Synthetic Allotetraploid Brassica napus Reveals Homoeologous Exchanges between Subgenomes.</title>
        <authorList>
            <person name="Davis J.T."/>
        </authorList>
    </citation>
    <scope>NUCLEOTIDE SEQUENCE [LARGE SCALE GENOMIC DNA]</scope>
    <source>
        <strain evidence="3">cv. Da-Ae</strain>
        <tissue evidence="2">Seedling</tissue>
    </source>
</reference>